<sequence>MAGNRSNDIKVHCSFCGKSQDEVKKIIAGNNVFICNECVALSQEIIKEELAEEVLSDLTEVPKPKELLDILNQYVIGQERAKRALSVAVYNHYKRISFTESRDDDDVDLQKSNILMIGPTGSGKTFLAQTLAKSLNVPFAIADATSLTEAGYVGEDVENILLKLIQAADYNVERAERGIIYVDEIDKIAKKGENVSITRDVSGEGVQQALLKIIEGTVASVPPQGGRKHPNQEMIQIDTKNILFIVGGAFDGIEEIVKQRLGEKIIGFGQNSRKIDDNASYMQEIIAEDIQKFGLIPEFIGRLPVVAALEQLNTEDLIRILTEPRNALVKQYQALLSYDGVELEFEKGALEAIAGRAIERKTGARGLRSIIEETMLDIMFEVPSQEEVTKVRITKEAVEGQSKPVLEIA</sequence>
<dbReference type="NCBIfam" id="NF003745">
    <property type="entry name" value="PRK05342.1"/>
    <property type="match status" value="1"/>
</dbReference>
<dbReference type="SMART" id="SM00382">
    <property type="entry name" value="AAA"/>
    <property type="match status" value="1"/>
</dbReference>
<comment type="function">
    <text evidence="6">ATP-dependent specificity component of the Clp protease. It directs the protease to specific substrates. Can perform chaperone functions in the absence of ClpP.</text>
</comment>
<dbReference type="PANTHER" id="PTHR48102">
    <property type="entry name" value="ATP-DEPENDENT CLP PROTEASE ATP-BINDING SUBUNIT CLPX-LIKE, MITOCHONDRIAL-RELATED"/>
    <property type="match status" value="1"/>
</dbReference>
<evidence type="ECO:0000259" key="8">
    <source>
        <dbReference type="PROSITE" id="PS51902"/>
    </source>
</evidence>
<reference evidence="9 10" key="1">
    <citation type="submission" date="2020-02" db="EMBL/GenBank/DDBJ databases">
        <title>M-like protein SrM is not crucial to the virulence of a novel isolate of Streptococcus equi subsp. ruminatorum from Macaca mulatta.</title>
        <authorList>
            <person name="Guo G."/>
            <person name="Cheng L."/>
            <person name="Zhang W."/>
        </authorList>
    </citation>
    <scope>NUCLEOTIDE SEQUENCE [LARGE SCALE GENOMIC DNA]</scope>
    <source>
        <strain evidence="9 10">FJ1804</strain>
    </source>
</reference>
<organism evidence="9 10">
    <name type="scientific">Streptococcus equi subsp. ruminatorum</name>
    <dbReference type="NCBI Taxonomy" id="254358"/>
    <lineage>
        <taxon>Bacteria</taxon>
        <taxon>Bacillati</taxon>
        <taxon>Bacillota</taxon>
        <taxon>Bacilli</taxon>
        <taxon>Lactobacillales</taxon>
        <taxon>Streptococcaceae</taxon>
        <taxon>Streptococcus</taxon>
    </lineage>
</organism>
<dbReference type="Gene3D" id="3.40.50.300">
    <property type="entry name" value="P-loop containing nucleotide triphosphate hydrolases"/>
    <property type="match status" value="1"/>
</dbReference>
<gene>
    <name evidence="6 9" type="primary">clpX</name>
    <name evidence="9" type="ORF">G5B50_03025</name>
</gene>
<dbReference type="GO" id="GO:0046983">
    <property type="term" value="F:protein dimerization activity"/>
    <property type="evidence" value="ECO:0007669"/>
    <property type="project" value="UniProtKB-UniRule"/>
</dbReference>
<dbReference type="InterPro" id="IPR059188">
    <property type="entry name" value="Znf_CLPX-like"/>
</dbReference>
<dbReference type="InterPro" id="IPR046425">
    <property type="entry name" value="ClpX_bact"/>
</dbReference>
<dbReference type="AlphaFoldDB" id="A0A6M1KP89"/>
<dbReference type="GO" id="GO:0051603">
    <property type="term" value="P:proteolysis involved in protein catabolic process"/>
    <property type="evidence" value="ECO:0007669"/>
    <property type="project" value="TreeGrafter"/>
</dbReference>
<feature type="domain" description="ClpX-type ZB" evidence="8">
    <location>
        <begin position="1"/>
        <end position="54"/>
    </location>
</feature>
<dbReference type="Proteomes" id="UP000479499">
    <property type="component" value="Unassembled WGS sequence"/>
</dbReference>
<evidence type="ECO:0000256" key="6">
    <source>
        <dbReference type="HAMAP-Rule" id="MF_00175"/>
    </source>
</evidence>
<dbReference type="InterPro" id="IPR019489">
    <property type="entry name" value="Clp_ATPase_C"/>
</dbReference>
<dbReference type="InterPro" id="IPR010603">
    <property type="entry name" value="Znf_CppX_C4"/>
</dbReference>
<keyword evidence="9" id="KW-0645">Protease</keyword>
<dbReference type="SMART" id="SM01086">
    <property type="entry name" value="ClpB_D2-small"/>
    <property type="match status" value="1"/>
</dbReference>
<dbReference type="GO" id="GO:0005524">
    <property type="term" value="F:ATP binding"/>
    <property type="evidence" value="ECO:0007669"/>
    <property type="project" value="UniProtKB-UniRule"/>
</dbReference>
<dbReference type="Pfam" id="PF07724">
    <property type="entry name" value="AAA_2"/>
    <property type="match status" value="1"/>
</dbReference>
<keyword evidence="1 6" id="KW-0479">Metal-binding</keyword>
<dbReference type="GO" id="GO:0008233">
    <property type="term" value="F:peptidase activity"/>
    <property type="evidence" value="ECO:0007669"/>
    <property type="project" value="UniProtKB-KW"/>
</dbReference>
<comment type="subunit">
    <text evidence="6">Component of the ClpX-ClpP complex. Forms a hexameric ring that, in the presence of ATP, binds to fourteen ClpP subunits assembled into a disk-like structure with a central cavity, resembling the structure of eukaryotic proteasomes.</text>
</comment>
<dbReference type="CDD" id="cd19497">
    <property type="entry name" value="RecA-like_ClpX"/>
    <property type="match status" value="1"/>
</dbReference>
<evidence type="ECO:0000256" key="1">
    <source>
        <dbReference type="ARBA" id="ARBA00022723"/>
    </source>
</evidence>
<feature type="binding site" evidence="6 7">
    <location>
        <position position="35"/>
    </location>
    <ligand>
        <name>Zn(2+)</name>
        <dbReference type="ChEBI" id="CHEBI:29105"/>
    </ligand>
</feature>
<feature type="binding site" evidence="6 7">
    <location>
        <position position="13"/>
    </location>
    <ligand>
        <name>Zn(2+)</name>
        <dbReference type="ChEBI" id="CHEBI:29105"/>
    </ligand>
</feature>
<evidence type="ECO:0000313" key="9">
    <source>
        <dbReference type="EMBL" id="NGL83743.1"/>
    </source>
</evidence>
<keyword evidence="3 6" id="KW-0862">Zinc</keyword>
<dbReference type="InterPro" id="IPR027417">
    <property type="entry name" value="P-loop_NTPase"/>
</dbReference>
<dbReference type="Pfam" id="PF06689">
    <property type="entry name" value="zf-C4_ClpX"/>
    <property type="match status" value="1"/>
</dbReference>
<keyword evidence="4 6" id="KW-0067">ATP-binding</keyword>
<evidence type="ECO:0000256" key="2">
    <source>
        <dbReference type="ARBA" id="ARBA00022741"/>
    </source>
</evidence>
<dbReference type="Gene3D" id="1.10.8.60">
    <property type="match status" value="1"/>
</dbReference>
<comment type="similarity">
    <text evidence="6 7">Belongs to the ClpX chaperone family.</text>
</comment>
<dbReference type="PROSITE" id="PS51902">
    <property type="entry name" value="CLPX_ZB"/>
    <property type="match status" value="1"/>
</dbReference>
<dbReference type="GO" id="GO:0016887">
    <property type="term" value="F:ATP hydrolysis activity"/>
    <property type="evidence" value="ECO:0007669"/>
    <property type="project" value="InterPro"/>
</dbReference>
<dbReference type="NCBIfam" id="TIGR00382">
    <property type="entry name" value="clpX"/>
    <property type="match status" value="1"/>
</dbReference>
<keyword evidence="5 6" id="KW-0143">Chaperone</keyword>
<proteinExistence type="inferred from homology"/>
<dbReference type="InterPro" id="IPR050052">
    <property type="entry name" value="ATP-dep_Clp_protease_ClpX"/>
</dbReference>
<dbReference type="InterPro" id="IPR038366">
    <property type="entry name" value="Znf_CppX_C4_sf"/>
</dbReference>
<dbReference type="GO" id="GO:0051082">
    <property type="term" value="F:unfolded protein binding"/>
    <property type="evidence" value="ECO:0007669"/>
    <property type="project" value="UniProtKB-UniRule"/>
</dbReference>
<dbReference type="SUPFAM" id="SSF52540">
    <property type="entry name" value="P-loop containing nucleoside triphosphate hydrolases"/>
    <property type="match status" value="1"/>
</dbReference>
<comment type="caution">
    <text evidence="9">The sequence shown here is derived from an EMBL/GenBank/DDBJ whole genome shotgun (WGS) entry which is preliminary data.</text>
</comment>
<evidence type="ECO:0000313" key="10">
    <source>
        <dbReference type="Proteomes" id="UP000479499"/>
    </source>
</evidence>
<dbReference type="Gene3D" id="6.20.220.10">
    <property type="entry name" value="ClpX chaperone, C4-type zinc finger domain"/>
    <property type="match status" value="1"/>
</dbReference>
<dbReference type="GO" id="GO:0009376">
    <property type="term" value="C:HslUV protease complex"/>
    <property type="evidence" value="ECO:0007669"/>
    <property type="project" value="TreeGrafter"/>
</dbReference>
<feature type="binding site" evidence="6 7">
    <location>
        <position position="38"/>
    </location>
    <ligand>
        <name>Zn(2+)</name>
        <dbReference type="ChEBI" id="CHEBI:29105"/>
    </ligand>
</feature>
<feature type="binding site" evidence="6">
    <location>
        <begin position="119"/>
        <end position="126"/>
    </location>
    <ligand>
        <name>ATP</name>
        <dbReference type="ChEBI" id="CHEBI:30616"/>
    </ligand>
</feature>
<dbReference type="Pfam" id="PF10431">
    <property type="entry name" value="ClpB_D2-small"/>
    <property type="match status" value="1"/>
</dbReference>
<dbReference type="FunFam" id="3.40.50.300:FF:000005">
    <property type="entry name" value="ATP-dependent Clp protease ATP-binding subunit ClpX"/>
    <property type="match status" value="1"/>
</dbReference>
<dbReference type="GO" id="GO:0051301">
    <property type="term" value="P:cell division"/>
    <property type="evidence" value="ECO:0007669"/>
    <property type="project" value="TreeGrafter"/>
</dbReference>
<dbReference type="InterPro" id="IPR004487">
    <property type="entry name" value="Clp_protease_ATP-bd_su_ClpX"/>
</dbReference>
<evidence type="ECO:0000256" key="4">
    <source>
        <dbReference type="ARBA" id="ARBA00022840"/>
    </source>
</evidence>
<accession>A0A6M1KP89</accession>
<dbReference type="RefSeq" id="WP_042670717.1">
    <property type="nucleotide sequence ID" value="NZ_JAAKFZ010000005.1"/>
</dbReference>
<evidence type="ECO:0000256" key="7">
    <source>
        <dbReference type="PROSITE-ProRule" id="PRU01250"/>
    </source>
</evidence>
<evidence type="ECO:0000256" key="5">
    <source>
        <dbReference type="ARBA" id="ARBA00023186"/>
    </source>
</evidence>
<protein>
    <recommendedName>
        <fullName evidence="6">ATP-dependent Clp protease ATP-binding subunit ClpX</fullName>
    </recommendedName>
</protein>
<dbReference type="SUPFAM" id="SSF57716">
    <property type="entry name" value="Glucocorticoid receptor-like (DNA-binding domain)"/>
    <property type="match status" value="1"/>
</dbReference>
<feature type="binding site" evidence="6 7">
    <location>
        <position position="16"/>
    </location>
    <ligand>
        <name>Zn(2+)</name>
        <dbReference type="ChEBI" id="CHEBI:29105"/>
    </ligand>
</feature>
<dbReference type="HAMAP" id="MF_00175">
    <property type="entry name" value="ClpX"/>
    <property type="match status" value="1"/>
</dbReference>
<name>A0A6M1KP89_9STRE</name>
<dbReference type="InterPro" id="IPR003593">
    <property type="entry name" value="AAA+_ATPase"/>
</dbReference>
<dbReference type="SMART" id="SM00994">
    <property type="entry name" value="zf-C4_ClpX"/>
    <property type="match status" value="1"/>
</dbReference>
<keyword evidence="2 6" id="KW-0547">Nucleotide-binding</keyword>
<keyword evidence="9" id="KW-0378">Hydrolase</keyword>
<dbReference type="InterPro" id="IPR003959">
    <property type="entry name" value="ATPase_AAA_core"/>
</dbReference>
<dbReference type="PANTHER" id="PTHR48102:SF7">
    <property type="entry name" value="ATP-DEPENDENT CLP PROTEASE ATP-BINDING SUBUNIT CLPX-LIKE, MITOCHONDRIAL"/>
    <property type="match status" value="1"/>
</dbReference>
<evidence type="ECO:0000256" key="3">
    <source>
        <dbReference type="ARBA" id="ARBA00022833"/>
    </source>
</evidence>
<dbReference type="FunFam" id="1.10.8.60:FF:000002">
    <property type="entry name" value="ATP-dependent Clp protease ATP-binding subunit ClpX"/>
    <property type="match status" value="1"/>
</dbReference>
<dbReference type="GO" id="GO:0140662">
    <property type="term" value="F:ATP-dependent protein folding chaperone"/>
    <property type="evidence" value="ECO:0007669"/>
    <property type="project" value="InterPro"/>
</dbReference>
<dbReference type="EMBL" id="JAAKFZ010000005">
    <property type="protein sequence ID" value="NGL83743.1"/>
    <property type="molecule type" value="Genomic_DNA"/>
</dbReference>
<dbReference type="GO" id="GO:0008270">
    <property type="term" value="F:zinc ion binding"/>
    <property type="evidence" value="ECO:0007669"/>
    <property type="project" value="UniProtKB-UniRule"/>
</dbReference>